<dbReference type="KEGG" id="sste:SAMEA4384403_0379"/>
<name>A0A239YGF0_9STAP</name>
<dbReference type="AlphaFoldDB" id="A0A239YGF0"/>
<evidence type="ECO:0000313" key="3">
    <source>
        <dbReference type="Proteomes" id="UP000242084"/>
    </source>
</evidence>
<keyword evidence="1" id="KW-0472">Membrane</keyword>
<organism evidence="2 3">
    <name type="scientific">Mammaliicoccus stepanovicii</name>
    <dbReference type="NCBI Taxonomy" id="643214"/>
    <lineage>
        <taxon>Bacteria</taxon>
        <taxon>Bacillati</taxon>
        <taxon>Bacillota</taxon>
        <taxon>Bacilli</taxon>
        <taxon>Bacillales</taxon>
        <taxon>Staphylococcaceae</taxon>
        <taxon>Mammaliicoccus</taxon>
    </lineage>
</organism>
<gene>
    <name evidence="2" type="ORF">SAMEA4384403_00379</name>
</gene>
<evidence type="ECO:0000313" key="2">
    <source>
        <dbReference type="EMBL" id="SNV57780.1"/>
    </source>
</evidence>
<feature type="transmembrane region" description="Helical" evidence="1">
    <location>
        <begin position="67"/>
        <end position="91"/>
    </location>
</feature>
<keyword evidence="1" id="KW-0812">Transmembrane</keyword>
<dbReference type="EMBL" id="LT906462">
    <property type="protein sequence ID" value="SNV57780.1"/>
    <property type="molecule type" value="Genomic_DNA"/>
</dbReference>
<sequence>MLSILFVLTLSILFIPILIKTPILSVLPFLLWGAMGWATQAPQQHILLKNHEKHGSASVALNSSLNYLGSTLGAALGGILLAQGLHINILIYSSGVRDSNSVSEYIYR</sequence>
<reference evidence="2 3" key="1">
    <citation type="submission" date="2017-06" db="EMBL/GenBank/DDBJ databases">
        <authorList>
            <consortium name="Pathogen Informatics"/>
        </authorList>
    </citation>
    <scope>NUCLEOTIDE SEQUENCE [LARGE SCALE GENOMIC DNA]</scope>
    <source>
        <strain evidence="2 3">NCTC13839</strain>
    </source>
</reference>
<keyword evidence="3" id="KW-1185">Reference proteome</keyword>
<protein>
    <submittedName>
        <fullName evidence="2">Major facilitator superfamily protein</fullName>
    </submittedName>
</protein>
<dbReference type="Proteomes" id="UP000242084">
    <property type="component" value="Chromosome 1"/>
</dbReference>
<keyword evidence="1" id="KW-1133">Transmembrane helix</keyword>
<dbReference type="InterPro" id="IPR036259">
    <property type="entry name" value="MFS_trans_sf"/>
</dbReference>
<evidence type="ECO:0000256" key="1">
    <source>
        <dbReference type="SAM" id="Phobius"/>
    </source>
</evidence>
<proteinExistence type="predicted"/>
<accession>A0A239YGF0</accession>
<dbReference type="SUPFAM" id="SSF103473">
    <property type="entry name" value="MFS general substrate transporter"/>
    <property type="match status" value="1"/>
</dbReference>